<feature type="domain" description="Cobalamin synthesis G N-terminal" evidence="9">
    <location>
        <begin position="40"/>
        <end position="115"/>
    </location>
</feature>
<dbReference type="GO" id="GO:0032259">
    <property type="term" value="P:methylation"/>
    <property type="evidence" value="ECO:0007669"/>
    <property type="project" value="UniProtKB-KW"/>
</dbReference>
<evidence type="ECO:0000313" key="12">
    <source>
        <dbReference type="Proteomes" id="UP000179627"/>
    </source>
</evidence>
<dbReference type="PANTHER" id="PTHR47036:SF1">
    <property type="entry name" value="COBALT-FACTOR III C(17)-METHYLTRANSFERASE-RELATED"/>
    <property type="match status" value="1"/>
</dbReference>
<dbReference type="InterPro" id="IPR014776">
    <property type="entry name" value="4pyrrole_Mease_sub2"/>
</dbReference>
<reference evidence="12" key="1">
    <citation type="submission" date="2016-07" db="EMBL/GenBank/DDBJ databases">
        <title>Sequence Frankia sp. strain CcI1.17.</title>
        <authorList>
            <person name="Ghodhbane-Gtari F."/>
            <person name="Swanson E."/>
            <person name="Gueddou A."/>
            <person name="Morris K."/>
            <person name="Hezbri K."/>
            <person name="Ktari A."/>
            <person name="Nouioui I."/>
            <person name="Abebe-Akele F."/>
            <person name="Simpson S."/>
            <person name="Thomas K."/>
            <person name="Gtari M."/>
            <person name="Tisa L.S."/>
            <person name="Hurst S."/>
        </authorList>
    </citation>
    <scope>NUCLEOTIDE SEQUENCE [LARGE SCALE GENOMIC DNA]</scope>
    <source>
        <strain evidence="12">Cc1.17</strain>
    </source>
</reference>
<dbReference type="Pfam" id="PF01890">
    <property type="entry name" value="CbiG_C"/>
    <property type="match status" value="1"/>
</dbReference>
<sequence length="634" mass="63041">MALVAVTAAGRAAAAELAARWPTARLYPGRARDALAAAVTDGVDGVVCFLATGATVRLLDGLLRGKDHDPGVVCVDEARRFAVALCGGHAGGANRLAEQVADVFDATPVITTASDVTGVAALDGLGAEAGFTVDAGAQLAAVGAAMLSGQPVTLHTDAVWPLPALPPSVRAADPPDTVPPGTDPAASDGPADGTVAGEIHITDRLLPDPPAGAVPRVVYRPPSLVVGVGASRGAPAAEIDTLIDAALAGAGLSPAAVSHLATVTAKADEAGLLQVAARRGWPLVVHTAEELAGVTVPHPSEVVRAAVGTPSVAEAACLLSAPARRADGPPGQVASAGAGTVAEGHAAGAAGTVGVAGAQLVVAKQVSAHATVAVARHRPRGRLAVVGLGPGDRGLLTGRARAELRRAGVVVGLDQYVASVADLLPAGVRVLASGLGDEQARAQAAVDQARAGHAVALIGSGDAGIYAMGSPALDLADGSFDVVAVPGVTAALAAAALLGAPLGHDHALISLSDLHTPWERIVHRVRAVADADLAVAFYNPRSRTRRHQLPDALAALAAARPPGTPVGLVTDAFRPGQRVTVTTLGALTGGDGGGAAERERLLDLVGMTTTVVVGSSRTRLRAGLVVTPRDYAWS</sequence>
<evidence type="ECO:0000256" key="6">
    <source>
        <dbReference type="SAM" id="MobiDB-lite"/>
    </source>
</evidence>
<dbReference type="GO" id="GO:0009236">
    <property type="term" value="P:cobalamin biosynthetic process"/>
    <property type="evidence" value="ECO:0007669"/>
    <property type="project" value="UniProtKB-UniPathway"/>
</dbReference>
<keyword evidence="4" id="KW-0808">Transferase</keyword>
<dbReference type="InterPro" id="IPR036518">
    <property type="entry name" value="CobE/GbiG_C_sf"/>
</dbReference>
<dbReference type="Pfam" id="PF11761">
    <property type="entry name" value="CbiG_mid"/>
    <property type="match status" value="1"/>
</dbReference>
<keyword evidence="5" id="KW-0949">S-adenosyl-L-methionine</keyword>
<dbReference type="Pfam" id="PF11760">
    <property type="entry name" value="CbiG_N"/>
    <property type="match status" value="1"/>
</dbReference>
<name>A0A1S1RAX8_9ACTN</name>
<keyword evidence="3" id="KW-0489">Methyltransferase</keyword>
<dbReference type="GO" id="GO:0008168">
    <property type="term" value="F:methyltransferase activity"/>
    <property type="evidence" value="ECO:0007669"/>
    <property type="project" value="UniProtKB-KW"/>
</dbReference>
<gene>
    <name evidence="11" type="ORF">CC117_12050</name>
</gene>
<dbReference type="Gene3D" id="3.40.50.11220">
    <property type="match status" value="1"/>
</dbReference>
<dbReference type="InterPro" id="IPR000878">
    <property type="entry name" value="4pyrrol_Mease"/>
</dbReference>
<dbReference type="InterPro" id="IPR021745">
    <property type="entry name" value="CbiG_mid"/>
</dbReference>
<feature type="region of interest" description="Disordered" evidence="6">
    <location>
        <begin position="169"/>
        <end position="189"/>
    </location>
</feature>
<dbReference type="SUPFAM" id="SSF159672">
    <property type="entry name" value="CbiG N-terminal domain-like"/>
    <property type="match status" value="1"/>
</dbReference>
<dbReference type="UniPathway" id="UPA00148"/>
<keyword evidence="2" id="KW-0169">Cobalamin biosynthesis</keyword>
<dbReference type="CDD" id="cd11646">
    <property type="entry name" value="Precorrin_3B_C17_MT"/>
    <property type="match status" value="1"/>
</dbReference>
<organism evidence="11 12">
    <name type="scientific">Parafrankia colletiae</name>
    <dbReference type="NCBI Taxonomy" id="573497"/>
    <lineage>
        <taxon>Bacteria</taxon>
        <taxon>Bacillati</taxon>
        <taxon>Actinomycetota</taxon>
        <taxon>Actinomycetes</taxon>
        <taxon>Frankiales</taxon>
        <taxon>Frankiaceae</taxon>
        <taxon>Parafrankia</taxon>
    </lineage>
</organism>
<dbReference type="InterPro" id="IPR038029">
    <property type="entry name" value="GbiG_N_sf"/>
</dbReference>
<dbReference type="InterPro" id="IPR035996">
    <property type="entry name" value="4pyrrol_Methylase_sf"/>
</dbReference>
<feature type="domain" description="Cobalamin biosynthesis central region" evidence="10">
    <location>
        <begin position="121"/>
        <end position="221"/>
    </location>
</feature>
<evidence type="ECO:0008006" key="13">
    <source>
        <dbReference type="Google" id="ProtNLM"/>
    </source>
</evidence>
<evidence type="ECO:0000256" key="4">
    <source>
        <dbReference type="ARBA" id="ARBA00022679"/>
    </source>
</evidence>
<dbReference type="InterPro" id="IPR051810">
    <property type="entry name" value="Precorrin_MeTrfase"/>
</dbReference>
<evidence type="ECO:0000256" key="1">
    <source>
        <dbReference type="ARBA" id="ARBA00004953"/>
    </source>
</evidence>
<feature type="domain" description="Tetrapyrrole methylase" evidence="7">
    <location>
        <begin position="383"/>
        <end position="587"/>
    </location>
</feature>
<evidence type="ECO:0000259" key="7">
    <source>
        <dbReference type="Pfam" id="PF00590"/>
    </source>
</evidence>
<dbReference type="SUPFAM" id="SSF159664">
    <property type="entry name" value="CobE/GbiG C-terminal domain-like"/>
    <property type="match status" value="1"/>
</dbReference>
<evidence type="ECO:0000259" key="10">
    <source>
        <dbReference type="Pfam" id="PF11761"/>
    </source>
</evidence>
<dbReference type="Pfam" id="PF00590">
    <property type="entry name" value="TP_methylase"/>
    <property type="match status" value="1"/>
</dbReference>
<evidence type="ECO:0000256" key="5">
    <source>
        <dbReference type="ARBA" id="ARBA00022691"/>
    </source>
</evidence>
<protein>
    <recommendedName>
        <fullName evidence="13">Precorrin-3B C(17)-methyltransferase</fullName>
    </recommendedName>
</protein>
<dbReference type="InterPro" id="IPR014777">
    <property type="entry name" value="4pyrrole_Mease_sub1"/>
</dbReference>
<feature type="domain" description="CobE/GbiG C-terminal" evidence="8">
    <location>
        <begin position="224"/>
        <end position="375"/>
    </location>
</feature>
<dbReference type="Proteomes" id="UP000179627">
    <property type="component" value="Unassembled WGS sequence"/>
</dbReference>
<dbReference type="AlphaFoldDB" id="A0A1S1RAX8"/>
<dbReference type="Gene3D" id="3.40.1010.10">
    <property type="entry name" value="Cobalt-precorrin-4 Transmethylase, Domain 1"/>
    <property type="match status" value="1"/>
</dbReference>
<accession>A0A1S1RAX8</accession>
<evidence type="ECO:0000256" key="3">
    <source>
        <dbReference type="ARBA" id="ARBA00022603"/>
    </source>
</evidence>
<evidence type="ECO:0000313" key="11">
    <source>
        <dbReference type="EMBL" id="OHV42422.1"/>
    </source>
</evidence>
<evidence type="ECO:0000259" key="9">
    <source>
        <dbReference type="Pfam" id="PF11760"/>
    </source>
</evidence>
<dbReference type="Gene3D" id="3.30.950.10">
    <property type="entry name" value="Methyltransferase, Cobalt-precorrin-4 Transmethylase, Domain 2"/>
    <property type="match status" value="1"/>
</dbReference>
<dbReference type="PANTHER" id="PTHR47036">
    <property type="entry name" value="COBALT-FACTOR III C(17)-METHYLTRANSFERASE-RELATED"/>
    <property type="match status" value="1"/>
</dbReference>
<dbReference type="Gene3D" id="3.30.420.180">
    <property type="entry name" value="CobE/GbiG C-terminal domain"/>
    <property type="match status" value="1"/>
</dbReference>
<dbReference type="InterPro" id="IPR021744">
    <property type="entry name" value="CbiG_N"/>
</dbReference>
<keyword evidence="12" id="KW-1185">Reference proteome</keyword>
<comment type="caution">
    <text evidence="11">The sequence shown here is derived from an EMBL/GenBank/DDBJ whole genome shotgun (WGS) entry which is preliminary data.</text>
</comment>
<evidence type="ECO:0000259" key="8">
    <source>
        <dbReference type="Pfam" id="PF01890"/>
    </source>
</evidence>
<proteinExistence type="predicted"/>
<dbReference type="EMBL" id="MBLM01000047">
    <property type="protein sequence ID" value="OHV42422.1"/>
    <property type="molecule type" value="Genomic_DNA"/>
</dbReference>
<dbReference type="SUPFAM" id="SSF53790">
    <property type="entry name" value="Tetrapyrrole methylase"/>
    <property type="match status" value="1"/>
</dbReference>
<evidence type="ECO:0000256" key="2">
    <source>
        <dbReference type="ARBA" id="ARBA00022573"/>
    </source>
</evidence>
<dbReference type="InterPro" id="IPR006363">
    <property type="entry name" value="Cbl_synth_CobJ/CibH_dom"/>
</dbReference>
<comment type="pathway">
    <text evidence="1">Cofactor biosynthesis; adenosylcobalamin biosynthesis.</text>
</comment>
<dbReference type="InterPro" id="IPR002750">
    <property type="entry name" value="CobE/GbiG_C"/>
</dbReference>